<accession>A0ABM8IWA4</accession>
<evidence type="ECO:0000313" key="2">
    <source>
        <dbReference type="Proteomes" id="UP001341135"/>
    </source>
</evidence>
<keyword evidence="2" id="KW-1185">Reference proteome</keyword>
<name>A0ABM8IWA4_9CREN</name>
<proteinExistence type="predicted"/>
<dbReference type="RefSeq" id="WP_338251913.1">
    <property type="nucleotide sequence ID" value="NZ_AP028907.1"/>
</dbReference>
<protein>
    <submittedName>
        <fullName evidence="1">Uncharacterized protein</fullName>
    </submittedName>
</protein>
<evidence type="ECO:0000313" key="1">
    <source>
        <dbReference type="EMBL" id="BES81106.1"/>
    </source>
</evidence>
<reference evidence="1 2" key="1">
    <citation type="submission" date="2023-09" db="EMBL/GenBank/DDBJ databases">
        <title>Pyrofollis japonicus gen. nov. sp. nov., a novel member of the family Pyrodictiaceae isolated from the Iheya North hydrothermal field.</title>
        <authorList>
            <person name="Miyazaki U."/>
            <person name="Sanari M."/>
            <person name="Tame A."/>
            <person name="Kitajima M."/>
            <person name="Okamoto A."/>
            <person name="Sawayama S."/>
            <person name="Miyazaki J."/>
            <person name="Takai K."/>
            <person name="Nakagawa S."/>
        </authorList>
    </citation>
    <scope>NUCLEOTIDE SEQUENCE [LARGE SCALE GENOMIC DNA]</scope>
    <source>
        <strain evidence="1 2">AV2</strain>
    </source>
</reference>
<dbReference type="Proteomes" id="UP001341135">
    <property type="component" value="Chromosome"/>
</dbReference>
<dbReference type="EMBL" id="AP028907">
    <property type="protein sequence ID" value="BES81106.1"/>
    <property type="molecule type" value="Genomic_DNA"/>
</dbReference>
<organism evidence="1 2">
    <name type="scientific">Pyrodictium abyssi</name>
    <dbReference type="NCBI Taxonomy" id="54256"/>
    <lineage>
        <taxon>Archaea</taxon>
        <taxon>Thermoproteota</taxon>
        <taxon>Thermoprotei</taxon>
        <taxon>Desulfurococcales</taxon>
        <taxon>Pyrodictiaceae</taxon>
        <taxon>Pyrodictium</taxon>
    </lineage>
</organism>
<dbReference type="GeneID" id="89288698"/>
<gene>
    <name evidence="1" type="ORF">PABY_06730</name>
</gene>
<sequence length="109" mass="13087">MTLLFEVTSKLGKRIRVTKSYWNYIVNVKHPSMRGLEECVKNTLVDPLEVRRSRRDPSVYMYYRPWRDKLICVVAKHLNDEGFIITAYPTRRMAPGDTVWRRQPFRRRG</sequence>